<feature type="compositionally biased region" description="Polar residues" evidence="1">
    <location>
        <begin position="43"/>
        <end position="52"/>
    </location>
</feature>
<proteinExistence type="predicted"/>
<dbReference type="AlphaFoldDB" id="T1J6U5"/>
<accession>T1J6U5</accession>
<reference evidence="3" key="1">
    <citation type="submission" date="2011-05" db="EMBL/GenBank/DDBJ databases">
        <authorList>
            <person name="Richards S.R."/>
            <person name="Qu J."/>
            <person name="Jiang H."/>
            <person name="Jhangiani S.N."/>
            <person name="Agravi P."/>
            <person name="Goodspeed R."/>
            <person name="Gross S."/>
            <person name="Mandapat C."/>
            <person name="Jackson L."/>
            <person name="Mathew T."/>
            <person name="Pu L."/>
            <person name="Thornton R."/>
            <person name="Saada N."/>
            <person name="Wilczek-Boney K.B."/>
            <person name="Lee S."/>
            <person name="Kovar C."/>
            <person name="Wu Y."/>
            <person name="Scherer S.E."/>
            <person name="Worley K.C."/>
            <person name="Muzny D.M."/>
            <person name="Gibbs R."/>
        </authorList>
    </citation>
    <scope>NUCLEOTIDE SEQUENCE</scope>
    <source>
        <strain evidence="3">Brora</strain>
    </source>
</reference>
<reference evidence="2" key="2">
    <citation type="submission" date="2015-02" db="UniProtKB">
        <authorList>
            <consortium name="EnsemblMetazoa"/>
        </authorList>
    </citation>
    <scope>IDENTIFICATION</scope>
</reference>
<dbReference type="EMBL" id="JH431889">
    <property type="status" value="NOT_ANNOTATED_CDS"/>
    <property type="molecule type" value="Genomic_DNA"/>
</dbReference>
<protein>
    <submittedName>
        <fullName evidence="2">Uncharacterized protein</fullName>
    </submittedName>
</protein>
<dbReference type="Proteomes" id="UP000014500">
    <property type="component" value="Unassembled WGS sequence"/>
</dbReference>
<evidence type="ECO:0000313" key="3">
    <source>
        <dbReference type="Proteomes" id="UP000014500"/>
    </source>
</evidence>
<sequence length="383" mass="45126">MFNNEIYPQRRIKRTAKRYDNARYDNPRYDNARYDNPRYDNTRYGNTYDNTRYDNTYDNTRYGNTRYSDILRNIVGKEEQDDDPDFGNEYPAYLDDLQKQILLQQLNDWFQKLAQDMHPSMIADVATEPRRITLTLVPIGQRHMCAFAFHFKPDGDEEEKIYDLPQDLSRFVCDSDYEFKSKIVEYNKINFIRVPELDKPMRVGPVEKLVFYAKGYEDVLLKRLCFSLGKDVVAKQKSEIVCLDYMFFLMCKTLGHKEFAHAMEDNNRVIKFRQEFGRVQGFIIREFKSFLTAFDECMIKPEIRHLGKMCHRIEWRQSSVEACPKRTTGCPNAEPISPANWNLTSLVDINASRSKTMSSWLALFVMQCIMVEHALIDVTSSDC</sequence>
<organism evidence="2 3">
    <name type="scientific">Strigamia maritima</name>
    <name type="common">European centipede</name>
    <name type="synonym">Geophilus maritimus</name>
    <dbReference type="NCBI Taxonomy" id="126957"/>
    <lineage>
        <taxon>Eukaryota</taxon>
        <taxon>Metazoa</taxon>
        <taxon>Ecdysozoa</taxon>
        <taxon>Arthropoda</taxon>
        <taxon>Myriapoda</taxon>
        <taxon>Chilopoda</taxon>
        <taxon>Pleurostigmophora</taxon>
        <taxon>Geophilomorpha</taxon>
        <taxon>Linotaeniidae</taxon>
        <taxon>Strigamia</taxon>
    </lineage>
</organism>
<dbReference type="HOGENOM" id="CLU_722242_0_0_1"/>
<evidence type="ECO:0000313" key="2">
    <source>
        <dbReference type="EnsemblMetazoa" id="SMAR009373-PA"/>
    </source>
</evidence>
<evidence type="ECO:0000256" key="1">
    <source>
        <dbReference type="SAM" id="MobiDB-lite"/>
    </source>
</evidence>
<dbReference type="EnsemblMetazoa" id="SMAR009373-RA">
    <property type="protein sequence ID" value="SMAR009373-PA"/>
    <property type="gene ID" value="SMAR009373"/>
</dbReference>
<dbReference type="PhylomeDB" id="T1J6U5"/>
<keyword evidence="3" id="KW-1185">Reference proteome</keyword>
<feature type="compositionally biased region" description="Basic and acidic residues" evidence="1">
    <location>
        <begin position="17"/>
        <end position="41"/>
    </location>
</feature>
<feature type="region of interest" description="Disordered" evidence="1">
    <location>
        <begin position="13"/>
        <end position="52"/>
    </location>
</feature>
<name>T1J6U5_STRMM</name>